<dbReference type="RefSeq" id="WP_012694237.1">
    <property type="nucleotide sequence ID" value="NC_012526.1"/>
</dbReference>
<keyword evidence="3" id="KW-1185">Reference proteome</keyword>
<sequence>MRRFLSLLALSTLSFSAAEVAIPNTKVSYQVTQDPITDRNTSSIYLDENSSDTYVEFLCSKGVPVFYLHTASLLLTQDEYDQDKIPALAYRVDSQQVRVVPAALLEESEDPEDETHLRSLAVTDKNDALLLNAFRNAQTRVALRVTRSGGRELTYTFPVKGFAQALKAVKNCK</sequence>
<reference evidence="2 3" key="1">
    <citation type="journal article" date="2009" name="PLoS Genet.">
        <title>Alliance of proteomics and genomics to unravel the specificities of Sahara bacterium Deinococcus deserti.</title>
        <authorList>
            <person name="de Groot A."/>
            <person name="Dulermo R."/>
            <person name="Ortet P."/>
            <person name="Blanchard L."/>
            <person name="Guerin P."/>
            <person name="Fernandez B."/>
            <person name="Vacherie B."/>
            <person name="Dossat C."/>
            <person name="Jolivet E."/>
            <person name="Siguier P."/>
            <person name="Chandler M."/>
            <person name="Barakat M."/>
            <person name="Dedieu A."/>
            <person name="Barbe V."/>
            <person name="Heulin T."/>
            <person name="Sommer S."/>
            <person name="Achouak W."/>
            <person name="Armengaud J."/>
        </authorList>
    </citation>
    <scope>NUCLEOTIDE SEQUENCE [LARGE SCALE GENOMIC DNA]</scope>
    <source>
        <strain evidence="3">DSM 17065 / CIP 109153 / LMG 22923 / VCD115</strain>
    </source>
</reference>
<dbReference type="AlphaFoldDB" id="C1CYT6"/>
<dbReference type="EMBL" id="CP001114">
    <property type="protein sequence ID" value="ACO47116.1"/>
    <property type="molecule type" value="Genomic_DNA"/>
</dbReference>
<dbReference type="STRING" id="546414.Deide_20910"/>
<proteinExistence type="predicted"/>
<accession>C1CYT6</accession>
<dbReference type="PaxDb" id="546414-Deide_20910"/>
<feature type="signal peptide" evidence="1">
    <location>
        <begin position="1"/>
        <end position="17"/>
    </location>
</feature>
<evidence type="ECO:0000313" key="2">
    <source>
        <dbReference type="EMBL" id="ACO47116.1"/>
    </source>
</evidence>
<dbReference type="HOGENOM" id="CLU_1545091_0_0_0"/>
<gene>
    <name evidence="2" type="ordered locus">Deide_20910</name>
</gene>
<dbReference type="KEGG" id="ddr:Deide_20910"/>
<evidence type="ECO:0000313" key="3">
    <source>
        <dbReference type="Proteomes" id="UP000002208"/>
    </source>
</evidence>
<dbReference type="Proteomes" id="UP000002208">
    <property type="component" value="Chromosome"/>
</dbReference>
<organism evidence="2 3">
    <name type="scientific">Deinococcus deserti (strain DSM 17065 / CIP 109153 / LMG 22923 / VCD115)</name>
    <dbReference type="NCBI Taxonomy" id="546414"/>
    <lineage>
        <taxon>Bacteria</taxon>
        <taxon>Thermotogati</taxon>
        <taxon>Deinococcota</taxon>
        <taxon>Deinococci</taxon>
        <taxon>Deinococcales</taxon>
        <taxon>Deinococcaceae</taxon>
        <taxon>Deinococcus</taxon>
    </lineage>
</organism>
<dbReference type="OrthoDB" id="65311at2"/>
<name>C1CYT6_DEIDV</name>
<feature type="chain" id="PRO_5002905535" evidence="1">
    <location>
        <begin position="18"/>
        <end position="173"/>
    </location>
</feature>
<keyword evidence="1" id="KW-0732">Signal</keyword>
<evidence type="ECO:0000256" key="1">
    <source>
        <dbReference type="SAM" id="SignalP"/>
    </source>
</evidence>
<protein>
    <submittedName>
        <fullName evidence="2">Uncharacterized protein</fullName>
    </submittedName>
</protein>